<accession>A0A9P3PW21</accession>
<dbReference type="OrthoDB" id="185373at2759"/>
<gene>
    <name evidence="1" type="ORF">LshimejAT787_1102710</name>
</gene>
<evidence type="ECO:0000313" key="2">
    <source>
        <dbReference type="Proteomes" id="UP001063166"/>
    </source>
</evidence>
<dbReference type="EMBL" id="BRPK01000011">
    <property type="protein sequence ID" value="GLB42256.1"/>
    <property type="molecule type" value="Genomic_DNA"/>
</dbReference>
<dbReference type="Proteomes" id="UP001063166">
    <property type="component" value="Unassembled WGS sequence"/>
</dbReference>
<keyword evidence="2" id="KW-1185">Reference proteome</keyword>
<dbReference type="InterPro" id="IPR011990">
    <property type="entry name" value="TPR-like_helical_dom_sf"/>
</dbReference>
<name>A0A9P3PW21_LYOSH</name>
<evidence type="ECO:0000313" key="1">
    <source>
        <dbReference type="EMBL" id="GLB42256.1"/>
    </source>
</evidence>
<dbReference type="Gene3D" id="1.25.40.10">
    <property type="entry name" value="Tetratricopeptide repeat domain"/>
    <property type="match status" value="1"/>
</dbReference>
<dbReference type="AlphaFoldDB" id="A0A9P3PW21"/>
<reference evidence="1" key="1">
    <citation type="submission" date="2022-07" db="EMBL/GenBank/DDBJ databases">
        <title>The genome of Lyophyllum shimeji provides insight into the initial evolution of ectomycorrhizal fungal genome.</title>
        <authorList>
            <person name="Kobayashi Y."/>
            <person name="Shibata T."/>
            <person name="Hirakawa H."/>
            <person name="Shigenobu S."/>
            <person name="Nishiyama T."/>
            <person name="Yamada A."/>
            <person name="Hasebe M."/>
            <person name="Kawaguchi M."/>
        </authorList>
    </citation>
    <scope>NUCLEOTIDE SEQUENCE</scope>
    <source>
        <strain evidence="1">AT787</strain>
    </source>
</reference>
<organism evidence="1 2">
    <name type="scientific">Lyophyllum shimeji</name>
    <name type="common">Hon-shimeji</name>
    <name type="synonym">Tricholoma shimeji</name>
    <dbReference type="NCBI Taxonomy" id="47721"/>
    <lineage>
        <taxon>Eukaryota</taxon>
        <taxon>Fungi</taxon>
        <taxon>Dikarya</taxon>
        <taxon>Basidiomycota</taxon>
        <taxon>Agaricomycotina</taxon>
        <taxon>Agaricomycetes</taxon>
        <taxon>Agaricomycetidae</taxon>
        <taxon>Agaricales</taxon>
        <taxon>Tricholomatineae</taxon>
        <taxon>Lyophyllaceae</taxon>
        <taxon>Lyophyllum</taxon>
    </lineage>
</organism>
<sequence>MLSASWHSACRVQAKSASATLGLYVPSRTTVAPKQQAVGVLSTTDANDPFVFEDQTEDYANVIRDSPKPPPSTLSLIQARLPVQLPHPSPSDMSIFEDPSDLDYTSLAISNKYAPSSLLHTFSKLVFAKRFDEAYDLLMEIQSSEIEIPYSHIWEFAAQAAITNPSPNYSALEAQVSRFAVWFNLVPPKHVEDFPRRFRRSRRLIFQTERTNVPLAIRFSLILASKGYATTISADAIPFITRFAPPAVSLQFVKDFEKADADYMRGLRRSPRSIAQRQATLMGSYVRGPAIETLARSNRFEEAVSLLPGPASPPFRLSIPTYNLLLSRLRRSKEPGISKYIPSVEKLRQHDSYSIPFHTQRSDTYNPLGWDRRNIAELTSADLQALEREAGPESDEYIGQPLATELQPLISAVRSPANFPIVNVVGFIRKYLDTGRTSAVTRLRRLAISAGAPCGALFLQAEMTYYLEQDLPMLVLKTFSDHFFPAGVPQEDLSVALDGFERDRCCDEVEHDHPAFSVMQRQRVRKLWPNRAHGDLVWQALVRLMPGDEGVEKLYQKLLQYLTLSVDKESTDTTFLSSPCSPGVKVGPAVFTPFIQRLLSKEHPQRCPEFVHDMMRFGIIPTVHHFTQVGGFYASTGDAPRAFMVMDTLEMQHPLDEPESMLTKRTRGWRKGEEIPRPDVIFYTSIMRGFIMSRQLNGALEVDRRFKQRYIYVHGQHPPLDDVYADLRRLQDDIEKQTTRWQRRGNGLA</sequence>
<protein>
    <submittedName>
        <fullName evidence="1">Uncharacterized protein</fullName>
    </submittedName>
</protein>
<comment type="caution">
    <text evidence="1">The sequence shown here is derived from an EMBL/GenBank/DDBJ whole genome shotgun (WGS) entry which is preliminary data.</text>
</comment>
<proteinExistence type="predicted"/>